<evidence type="ECO:0000313" key="2">
    <source>
        <dbReference type="Proteomes" id="UP000830925"/>
    </source>
</evidence>
<dbReference type="GeneID" id="96776102"/>
<proteinExistence type="predicted"/>
<dbReference type="AlphaFoldDB" id="A0A3G6HAF4"/>
<dbReference type="RefSeq" id="WP_009454811.1">
    <property type="nucleotide sequence ID" value="NZ_CAXOKM010000017.1"/>
</dbReference>
<dbReference type="Proteomes" id="UP000830925">
    <property type="component" value="Chromosome"/>
</dbReference>
<organism evidence="1 2">
    <name type="scientific">Alcaligenes faecalis</name>
    <dbReference type="NCBI Taxonomy" id="511"/>
    <lineage>
        <taxon>Bacteria</taxon>
        <taxon>Pseudomonadati</taxon>
        <taxon>Pseudomonadota</taxon>
        <taxon>Betaproteobacteria</taxon>
        <taxon>Burkholderiales</taxon>
        <taxon>Alcaligenaceae</taxon>
        <taxon>Alcaligenes</taxon>
    </lineage>
</organism>
<gene>
    <name evidence="1" type="ORF">MXF72_03965</name>
</gene>
<name>A0A3G6HAF4_ALCFA</name>
<reference evidence="1" key="1">
    <citation type="submission" date="2022-04" db="EMBL/GenBank/DDBJ databases">
        <title>Genomic mining of Alcaligenes faecalis D334 producing ectoin and derivatives.</title>
        <authorList>
            <person name="Doan V.T."/>
            <person name="Quach N.T."/>
            <person name="Vu T.-H.-N."/>
            <person name="Phi Q.-T."/>
        </authorList>
    </citation>
    <scope>NUCLEOTIDE SEQUENCE</scope>
    <source>
        <strain evidence="1">D334</strain>
    </source>
</reference>
<accession>A0A3G6HAF4</accession>
<sequence>MMDSGVFFVAQFPAMKNTVGGGLSQLSVFGVVLKSIPDFLFSLGKQSFPLSVLLILRSLPLTETGS</sequence>
<evidence type="ECO:0000313" key="1">
    <source>
        <dbReference type="EMBL" id="UPL22249.1"/>
    </source>
</evidence>
<dbReference type="EMBL" id="CP095873">
    <property type="protein sequence ID" value="UPL22249.1"/>
    <property type="molecule type" value="Genomic_DNA"/>
</dbReference>
<protein>
    <submittedName>
        <fullName evidence="1">Uncharacterized protein</fullName>
    </submittedName>
</protein>